<keyword evidence="3" id="KW-1185">Reference proteome</keyword>
<evidence type="ECO:0000256" key="1">
    <source>
        <dbReference type="SAM" id="MobiDB-lite"/>
    </source>
</evidence>
<protein>
    <submittedName>
        <fullName evidence="2">Uncharacterized protein</fullName>
    </submittedName>
</protein>
<evidence type="ECO:0000313" key="3">
    <source>
        <dbReference type="Proteomes" id="UP001244341"/>
    </source>
</evidence>
<sequence length="345" mass="35047">MTTHSSSSSGINVHTAAPTTTISSSSSTPGIPNAAPPAAVEIPPIAPSVPAPFTPPNSPLPTPHVPNPPFLATPPPPSIPPQLLPPCPGNQPPPQKLIPNAPTADKAPVRPASCDSSSCSSSGPAAETLGDVLAGDSYSSSNGGLLGLFRQQQGLQHRWQQALLHAAFADAAPKSSKKSASTSSSSTTSLSAAQDITAPATAAATSQSKKAEAASTNAAVQGLQQRWQGVQDAAQRDPGVSDFLKAAAKFGEAFVRVGLIVLRLLVQITAVLLQAAVKLLVWLLDWAGQRTADRVAAVRQQNAAQLGVAAVVQQQAGGQEKVMGMQVAMAAAAEQQAPDLAAPVV</sequence>
<dbReference type="EMBL" id="CP126210">
    <property type="protein sequence ID" value="WIA12034.1"/>
    <property type="molecule type" value="Genomic_DNA"/>
</dbReference>
<proteinExistence type="predicted"/>
<reference evidence="2 3" key="1">
    <citation type="submission" date="2023-05" db="EMBL/GenBank/DDBJ databases">
        <title>A 100% complete, gapless, phased diploid assembly of the Scenedesmus obliquus UTEX 3031 genome.</title>
        <authorList>
            <person name="Biondi T.C."/>
            <person name="Hanschen E.R."/>
            <person name="Kwon T."/>
            <person name="Eng W."/>
            <person name="Kruse C.P.S."/>
            <person name="Koehler S.I."/>
            <person name="Kunde Y."/>
            <person name="Gleasner C.D."/>
            <person name="You Mak K.T."/>
            <person name="Polle J."/>
            <person name="Hovde B.T."/>
            <person name="Starkenburg S.R."/>
        </authorList>
    </citation>
    <scope>NUCLEOTIDE SEQUENCE [LARGE SCALE GENOMIC DNA]</scope>
    <source>
        <strain evidence="2 3">DOE0152z</strain>
    </source>
</reference>
<feature type="compositionally biased region" description="Low complexity" evidence="1">
    <location>
        <begin position="113"/>
        <end position="122"/>
    </location>
</feature>
<feature type="compositionally biased region" description="Polar residues" evidence="1">
    <location>
        <begin position="1"/>
        <end position="12"/>
    </location>
</feature>
<dbReference type="Proteomes" id="UP001244341">
    <property type="component" value="Chromosome 3b"/>
</dbReference>
<name>A0ABY8TT30_TETOB</name>
<evidence type="ECO:0000313" key="2">
    <source>
        <dbReference type="EMBL" id="WIA12034.1"/>
    </source>
</evidence>
<accession>A0ABY8TT30</accession>
<feature type="compositionally biased region" description="Pro residues" evidence="1">
    <location>
        <begin position="44"/>
        <end position="96"/>
    </location>
</feature>
<organism evidence="2 3">
    <name type="scientific">Tetradesmus obliquus</name>
    <name type="common">Green alga</name>
    <name type="synonym">Acutodesmus obliquus</name>
    <dbReference type="NCBI Taxonomy" id="3088"/>
    <lineage>
        <taxon>Eukaryota</taxon>
        <taxon>Viridiplantae</taxon>
        <taxon>Chlorophyta</taxon>
        <taxon>core chlorophytes</taxon>
        <taxon>Chlorophyceae</taxon>
        <taxon>CS clade</taxon>
        <taxon>Sphaeropleales</taxon>
        <taxon>Scenedesmaceae</taxon>
        <taxon>Tetradesmus</taxon>
    </lineage>
</organism>
<feature type="compositionally biased region" description="Low complexity" evidence="1">
    <location>
        <begin position="15"/>
        <end position="43"/>
    </location>
</feature>
<gene>
    <name evidence="2" type="ORF">OEZ85_012114</name>
</gene>
<feature type="region of interest" description="Disordered" evidence="1">
    <location>
        <begin position="1"/>
        <end position="124"/>
    </location>
</feature>